<dbReference type="GO" id="GO:0005524">
    <property type="term" value="F:ATP binding"/>
    <property type="evidence" value="ECO:0007669"/>
    <property type="project" value="UniProtKB-UniRule"/>
</dbReference>
<keyword evidence="2 5" id="KW-0547">Nucleotide-binding</keyword>
<dbReference type="PROSITE" id="PS50011">
    <property type="entry name" value="PROTEIN_KINASE_DOM"/>
    <property type="match status" value="1"/>
</dbReference>
<evidence type="ECO:0000256" key="3">
    <source>
        <dbReference type="ARBA" id="ARBA00022777"/>
    </source>
</evidence>
<evidence type="ECO:0000256" key="4">
    <source>
        <dbReference type="ARBA" id="ARBA00022840"/>
    </source>
</evidence>
<dbReference type="RefSeq" id="WP_153820907.1">
    <property type="nucleotide sequence ID" value="NZ_WJIE01000005.1"/>
</dbReference>
<protein>
    <submittedName>
        <fullName evidence="7">Protein kinase</fullName>
    </submittedName>
</protein>
<keyword evidence="1" id="KW-0808">Transferase</keyword>
<comment type="caution">
    <text evidence="7">The sequence shown here is derived from an EMBL/GenBank/DDBJ whole genome shotgun (WGS) entry which is preliminary data.</text>
</comment>
<dbReference type="OrthoDB" id="9801841at2"/>
<evidence type="ECO:0000256" key="1">
    <source>
        <dbReference type="ARBA" id="ARBA00022679"/>
    </source>
</evidence>
<evidence type="ECO:0000313" key="8">
    <source>
        <dbReference type="Proteomes" id="UP000440224"/>
    </source>
</evidence>
<organism evidence="7 8">
    <name type="scientific">Polyangium spumosum</name>
    <dbReference type="NCBI Taxonomy" id="889282"/>
    <lineage>
        <taxon>Bacteria</taxon>
        <taxon>Pseudomonadati</taxon>
        <taxon>Myxococcota</taxon>
        <taxon>Polyangia</taxon>
        <taxon>Polyangiales</taxon>
        <taxon>Polyangiaceae</taxon>
        <taxon>Polyangium</taxon>
    </lineage>
</organism>
<gene>
    <name evidence="7" type="ORF">GF068_19450</name>
</gene>
<evidence type="ECO:0000256" key="5">
    <source>
        <dbReference type="PROSITE-ProRule" id="PRU10141"/>
    </source>
</evidence>
<dbReference type="Proteomes" id="UP000440224">
    <property type="component" value="Unassembled WGS sequence"/>
</dbReference>
<dbReference type="InterPro" id="IPR011009">
    <property type="entry name" value="Kinase-like_dom_sf"/>
</dbReference>
<feature type="domain" description="Protein kinase" evidence="6">
    <location>
        <begin position="18"/>
        <end position="292"/>
    </location>
</feature>
<dbReference type="Gene3D" id="3.30.200.20">
    <property type="entry name" value="Phosphorylase Kinase, domain 1"/>
    <property type="match status" value="1"/>
</dbReference>
<sequence>MLIDAAALPTDPLVGTRYRVVRLIGGGSSADVYEAKGPSGELCAIKVLRHEMRDSQEAAARLLQEGRLLASLRHPNLVPLREIGMTRDGRPFLAMPRLAGETLREIRLRKGALAPAFAATLIAGALDGLHAAHHHGVVHRDVKPGNIFLVESTSGPPRPAMLDFGIAKVHGAATWRTTDHQFILGTPRYLAPEQILGGRVDARTDVYSMGIVLFECVAARGPFDVLVGADMLTVMRAHLGLAPRRLDDVSGAPPALARVVARALEKKPARRYPTAAAFAAAIRGAVAPEAAFAAERRAS</sequence>
<keyword evidence="3 7" id="KW-0418">Kinase</keyword>
<dbReference type="PROSITE" id="PS00108">
    <property type="entry name" value="PROTEIN_KINASE_ST"/>
    <property type="match status" value="1"/>
</dbReference>
<keyword evidence="8" id="KW-1185">Reference proteome</keyword>
<dbReference type="PROSITE" id="PS00107">
    <property type="entry name" value="PROTEIN_KINASE_ATP"/>
    <property type="match status" value="1"/>
</dbReference>
<dbReference type="InterPro" id="IPR008271">
    <property type="entry name" value="Ser/Thr_kinase_AS"/>
</dbReference>
<evidence type="ECO:0000313" key="7">
    <source>
        <dbReference type="EMBL" id="MRG94078.1"/>
    </source>
</evidence>
<dbReference type="GO" id="GO:0004674">
    <property type="term" value="F:protein serine/threonine kinase activity"/>
    <property type="evidence" value="ECO:0007669"/>
    <property type="project" value="TreeGrafter"/>
</dbReference>
<dbReference type="PANTHER" id="PTHR43289:SF6">
    <property type="entry name" value="SERINE_THREONINE-PROTEIN KINASE NEKL-3"/>
    <property type="match status" value="1"/>
</dbReference>
<dbReference type="InterPro" id="IPR000719">
    <property type="entry name" value="Prot_kinase_dom"/>
</dbReference>
<dbReference type="SUPFAM" id="SSF56112">
    <property type="entry name" value="Protein kinase-like (PK-like)"/>
    <property type="match status" value="1"/>
</dbReference>
<proteinExistence type="predicted"/>
<dbReference type="CDD" id="cd14014">
    <property type="entry name" value="STKc_PknB_like"/>
    <property type="match status" value="1"/>
</dbReference>
<evidence type="ECO:0000259" key="6">
    <source>
        <dbReference type="PROSITE" id="PS50011"/>
    </source>
</evidence>
<reference evidence="7 8" key="1">
    <citation type="submission" date="2019-10" db="EMBL/GenBank/DDBJ databases">
        <title>A soil myxobacterium in the family Polyangiaceae.</title>
        <authorList>
            <person name="Li Y."/>
            <person name="Wang J."/>
        </authorList>
    </citation>
    <scope>NUCLEOTIDE SEQUENCE [LARGE SCALE GENOMIC DNA]</scope>
    <source>
        <strain evidence="7 8">DSM 14734</strain>
    </source>
</reference>
<dbReference type="Pfam" id="PF00069">
    <property type="entry name" value="Pkinase"/>
    <property type="match status" value="1"/>
</dbReference>
<dbReference type="SMART" id="SM00220">
    <property type="entry name" value="S_TKc"/>
    <property type="match status" value="1"/>
</dbReference>
<keyword evidence="4 5" id="KW-0067">ATP-binding</keyword>
<accession>A0A6N7PPU9</accession>
<dbReference type="Gene3D" id="1.10.510.10">
    <property type="entry name" value="Transferase(Phosphotransferase) domain 1"/>
    <property type="match status" value="1"/>
</dbReference>
<feature type="binding site" evidence="5">
    <location>
        <position position="46"/>
    </location>
    <ligand>
        <name>ATP</name>
        <dbReference type="ChEBI" id="CHEBI:30616"/>
    </ligand>
</feature>
<dbReference type="InterPro" id="IPR017441">
    <property type="entry name" value="Protein_kinase_ATP_BS"/>
</dbReference>
<evidence type="ECO:0000256" key="2">
    <source>
        <dbReference type="ARBA" id="ARBA00022741"/>
    </source>
</evidence>
<dbReference type="PANTHER" id="PTHR43289">
    <property type="entry name" value="MITOGEN-ACTIVATED PROTEIN KINASE KINASE KINASE 20-RELATED"/>
    <property type="match status" value="1"/>
</dbReference>
<name>A0A6N7PPU9_9BACT</name>
<dbReference type="EMBL" id="WJIE01000005">
    <property type="protein sequence ID" value="MRG94078.1"/>
    <property type="molecule type" value="Genomic_DNA"/>
</dbReference>
<dbReference type="AlphaFoldDB" id="A0A6N7PPU9"/>